<gene>
    <name evidence="1" type="ORF">E2F46_01540</name>
</gene>
<reference evidence="1 2" key="1">
    <citation type="submission" date="2019-03" db="EMBL/GenBank/DDBJ databases">
        <title>Luteimonas zhaokaii sp.nov., isolated from the rectal contents of Plateau pika in Yushu, Qinghai Province, China.</title>
        <authorList>
            <person name="Zhang G."/>
        </authorList>
    </citation>
    <scope>NUCLEOTIDE SEQUENCE [LARGE SCALE GENOMIC DNA]</scope>
    <source>
        <strain evidence="1 2">B9</strain>
    </source>
</reference>
<evidence type="ECO:0000313" key="2">
    <source>
        <dbReference type="Proteomes" id="UP000294796"/>
    </source>
</evidence>
<dbReference type="RefSeq" id="WP_133320411.1">
    <property type="nucleotide sequence ID" value="NZ_SMTF01000001.1"/>
</dbReference>
<dbReference type="EMBL" id="SMTF01000001">
    <property type="protein sequence ID" value="TDK28591.1"/>
    <property type="molecule type" value="Genomic_DNA"/>
</dbReference>
<accession>A0A4R5U4C6</accession>
<dbReference type="Proteomes" id="UP000294796">
    <property type="component" value="Unassembled WGS sequence"/>
</dbReference>
<name>A0A4R5U4C6_9GAMM</name>
<keyword evidence="2" id="KW-1185">Reference proteome</keyword>
<sequence>MSLSAYRVAMNDMRALRRQALAKVFRPGMTAIEASHALAMELGYSFTDTTIHSDLKALGLTPVSGTERVRAMTKARRMEVKKGVLAGESVQSLAERLRVPVHTIKADCHVLVEAGNLPADMLARGRVQRRLATMASDMARLGPDARAAYEALQTMVGAGAIL</sequence>
<organism evidence="1 2">
    <name type="scientific">Luteimonas aestuarii</name>
    <dbReference type="NCBI Taxonomy" id="453837"/>
    <lineage>
        <taxon>Bacteria</taxon>
        <taxon>Pseudomonadati</taxon>
        <taxon>Pseudomonadota</taxon>
        <taxon>Gammaproteobacteria</taxon>
        <taxon>Lysobacterales</taxon>
        <taxon>Lysobacteraceae</taxon>
        <taxon>Luteimonas</taxon>
    </lineage>
</organism>
<dbReference type="AlphaFoldDB" id="A0A4R5U4C6"/>
<evidence type="ECO:0000313" key="1">
    <source>
        <dbReference type="EMBL" id="TDK28591.1"/>
    </source>
</evidence>
<proteinExistence type="predicted"/>
<protein>
    <submittedName>
        <fullName evidence="1">Uncharacterized protein</fullName>
    </submittedName>
</protein>
<comment type="caution">
    <text evidence="1">The sequence shown here is derived from an EMBL/GenBank/DDBJ whole genome shotgun (WGS) entry which is preliminary data.</text>
</comment>